<organism evidence="2 3">
    <name type="scientific">Rhizoctonia solani</name>
    <dbReference type="NCBI Taxonomy" id="456999"/>
    <lineage>
        <taxon>Eukaryota</taxon>
        <taxon>Fungi</taxon>
        <taxon>Dikarya</taxon>
        <taxon>Basidiomycota</taxon>
        <taxon>Agaricomycotina</taxon>
        <taxon>Agaricomycetes</taxon>
        <taxon>Cantharellales</taxon>
        <taxon>Ceratobasidiaceae</taxon>
        <taxon>Rhizoctonia</taxon>
    </lineage>
</organism>
<proteinExistence type="predicted"/>
<protein>
    <submittedName>
        <fullName evidence="2">Uncharacterized protein</fullName>
    </submittedName>
</protein>
<accession>A0A8H7I3F6</accession>
<name>A0A8H7I3F6_9AGAM</name>
<comment type="caution">
    <text evidence="2">The sequence shown here is derived from an EMBL/GenBank/DDBJ whole genome shotgun (WGS) entry which is preliminary data.</text>
</comment>
<gene>
    <name evidence="2" type="ORF">RHS01_09488</name>
</gene>
<dbReference type="EMBL" id="JACYCF010000021">
    <property type="protein sequence ID" value="KAF8750260.1"/>
    <property type="molecule type" value="Genomic_DNA"/>
</dbReference>
<feature type="region of interest" description="Disordered" evidence="1">
    <location>
        <begin position="24"/>
        <end position="47"/>
    </location>
</feature>
<dbReference type="AlphaFoldDB" id="A0A8H7I3F6"/>
<evidence type="ECO:0000256" key="1">
    <source>
        <dbReference type="SAM" id="MobiDB-lite"/>
    </source>
</evidence>
<sequence>MRVSNKKIKLRLAAKKAHEEYLRRIKSQSQDSPELTPPDNQSTETLNHGSISTVWPRQSLEEPPAAIGSGSGMATTFQTVILQISSSPPTLDMEPESSAINQLPTIQEAKNALEKVSDAIQTPNQEVATCTTSLTKPLKTDTKGFMVESLIAARGQCRTPTYAQSIQRWIQQLIATGDLPYFKHGWWIVPLLRDEDIGHEIKAHLQEVGKQACAKAIVNFFSDTETQTCLGVSKPISLRTAQHWMSKYGGFCWQKEPKGQYFDGHKQANVVDYCQKTYVPFMQDIEQLTRVYNKKGTLDPQHPILLHPGEKPTIVWFHNKSVFFANDRWLVRWVGANKHPTPFKKGEGSTIMIADFVSAQLGWLQGNNGKSARVILRLGINRNGYFTCARVVEQLENAIRIVQEAFPKYAHIFVYDNAPSHTKHPEDAISARTMPKGEVEYFPCPYTVKGSNGTSQRVTPP</sequence>
<dbReference type="PANTHER" id="PTHR35871">
    <property type="entry name" value="EXPRESSED PROTEIN"/>
    <property type="match status" value="1"/>
</dbReference>
<evidence type="ECO:0000313" key="3">
    <source>
        <dbReference type="Proteomes" id="UP000614334"/>
    </source>
</evidence>
<dbReference type="Proteomes" id="UP000614334">
    <property type="component" value="Unassembled WGS sequence"/>
</dbReference>
<feature type="compositionally biased region" description="Polar residues" evidence="1">
    <location>
        <begin position="27"/>
        <end position="47"/>
    </location>
</feature>
<evidence type="ECO:0000313" key="2">
    <source>
        <dbReference type="EMBL" id="KAF8750260.1"/>
    </source>
</evidence>
<dbReference type="PANTHER" id="PTHR35871:SF1">
    <property type="entry name" value="CXC1-LIKE CYSTEINE CLUSTER ASSOCIATED WITH KDZ TRANSPOSASES DOMAIN-CONTAINING PROTEIN"/>
    <property type="match status" value="1"/>
</dbReference>
<reference evidence="2" key="1">
    <citation type="submission" date="2020-09" db="EMBL/GenBank/DDBJ databases">
        <title>Comparative genome analyses of four rice-infecting Rhizoctonia solani isolates reveal extensive enrichment of homogalacturonan modification genes.</title>
        <authorList>
            <person name="Lee D.-Y."/>
            <person name="Jeon J."/>
            <person name="Kim K.-T."/>
            <person name="Cheong K."/>
            <person name="Song H."/>
            <person name="Choi G."/>
            <person name="Ko J."/>
            <person name="Opiyo S.O."/>
            <person name="Zuo S."/>
            <person name="Madhav S."/>
            <person name="Lee Y.-H."/>
            <person name="Wang G.-L."/>
        </authorList>
    </citation>
    <scope>NUCLEOTIDE SEQUENCE</scope>
    <source>
        <strain evidence="2">AG1-IA B2</strain>
    </source>
</reference>